<dbReference type="Pfam" id="PF01915">
    <property type="entry name" value="Glyco_hydro_3_C"/>
    <property type="match status" value="1"/>
</dbReference>
<dbReference type="Gene3D" id="3.40.50.1700">
    <property type="entry name" value="Glycoside hydrolase family 3 C-terminal domain"/>
    <property type="match status" value="1"/>
</dbReference>
<keyword evidence="6" id="KW-1185">Reference proteome</keyword>
<dbReference type="GO" id="GO:0005975">
    <property type="term" value="P:carbohydrate metabolic process"/>
    <property type="evidence" value="ECO:0007669"/>
    <property type="project" value="InterPro"/>
</dbReference>
<dbReference type="SUPFAM" id="SSF51445">
    <property type="entry name" value="(Trans)glycosidases"/>
    <property type="match status" value="1"/>
</dbReference>
<dbReference type="FunFam" id="2.60.40.10:FF:000495">
    <property type="entry name" value="Periplasmic beta-glucosidase"/>
    <property type="match status" value="1"/>
</dbReference>
<dbReference type="InterPro" id="IPR036962">
    <property type="entry name" value="Glyco_hydro_3_N_sf"/>
</dbReference>
<protein>
    <submittedName>
        <fullName evidence="5">Beta-glucosidase</fullName>
    </submittedName>
</protein>
<dbReference type="GO" id="GO:0008422">
    <property type="term" value="F:beta-glucosidase activity"/>
    <property type="evidence" value="ECO:0007669"/>
    <property type="project" value="UniProtKB-ARBA"/>
</dbReference>
<dbReference type="Gene3D" id="3.20.20.300">
    <property type="entry name" value="Glycoside hydrolase, family 3, N-terminal domain"/>
    <property type="match status" value="1"/>
</dbReference>
<evidence type="ECO:0000259" key="4">
    <source>
        <dbReference type="SMART" id="SM01217"/>
    </source>
</evidence>
<evidence type="ECO:0000256" key="2">
    <source>
        <dbReference type="ARBA" id="ARBA00022801"/>
    </source>
</evidence>
<name>A0A6H0KJ11_9BACE</name>
<proteinExistence type="inferred from homology"/>
<evidence type="ECO:0000313" key="5">
    <source>
        <dbReference type="EMBL" id="QIU93424.1"/>
    </source>
</evidence>
<dbReference type="KEGG" id="bfc:BacF7301_04315"/>
<dbReference type="PANTHER" id="PTHR42715">
    <property type="entry name" value="BETA-GLUCOSIDASE"/>
    <property type="match status" value="1"/>
</dbReference>
<keyword evidence="2" id="KW-0378">Hydrolase</keyword>
<feature type="signal peptide" evidence="3">
    <location>
        <begin position="1"/>
        <end position="19"/>
    </location>
</feature>
<dbReference type="InterPro" id="IPR017853">
    <property type="entry name" value="GH"/>
</dbReference>
<dbReference type="EMBL" id="CP050831">
    <property type="protein sequence ID" value="QIU93424.1"/>
    <property type="molecule type" value="Genomic_DNA"/>
</dbReference>
<reference evidence="5 6" key="1">
    <citation type="submission" date="2020-03" db="EMBL/GenBank/DDBJ databases">
        <title>Genomic analysis of Bacteroides faecium CBA7301.</title>
        <authorList>
            <person name="Kim J."/>
            <person name="Roh S.W."/>
        </authorList>
    </citation>
    <scope>NUCLEOTIDE SEQUENCE [LARGE SCALE GENOMIC DNA]</scope>
    <source>
        <strain evidence="5 6">CBA7301</strain>
    </source>
</reference>
<dbReference type="Proteomes" id="UP000501780">
    <property type="component" value="Chromosome"/>
</dbReference>
<organism evidence="5 6">
    <name type="scientific">Bacteroides faecium</name>
    <dbReference type="NCBI Taxonomy" id="2715212"/>
    <lineage>
        <taxon>Bacteria</taxon>
        <taxon>Pseudomonadati</taxon>
        <taxon>Bacteroidota</taxon>
        <taxon>Bacteroidia</taxon>
        <taxon>Bacteroidales</taxon>
        <taxon>Bacteroidaceae</taxon>
        <taxon>Bacteroides</taxon>
    </lineage>
</organism>
<dbReference type="SUPFAM" id="SSF52279">
    <property type="entry name" value="Beta-D-glucan exohydrolase, C-terminal domain"/>
    <property type="match status" value="1"/>
</dbReference>
<dbReference type="SMART" id="SM01217">
    <property type="entry name" value="Fn3_like"/>
    <property type="match status" value="1"/>
</dbReference>
<dbReference type="PRINTS" id="PR00133">
    <property type="entry name" value="GLHYDRLASE3"/>
</dbReference>
<sequence>MKKLLCGLTLFLSAGSLFAGSSLASNSLTGNKSAGNAKDMYKKTWIDFNKNGVKDVYEDPAAPIEARIANLLSQMTLEEKTCQMATLYGSGRVLKDAWPTAGWSQEIWKDGIGNIDEQANGLGKFGSEISYPYANSVKNRHAVQRWFVEQTRLGIPVDFTNEGIRGLCHDRATMFPAQCGQGATWNKKLIREIAKVTADEAKALGYTNIYSPILDIAQDPRWGRVVESYGEDPYLVGELGKQMILGLQAEGIVATPKHFAVYSIPVGGRDGGTRTDPHVAPREMKTLYLEPFRKGIQEAGALGVMSSYNDYDGEPVSGSYHFLTEILRQQWGFKGYVVSDSEAVEFLHTKHRITPTEEEMAAQVVNAGLNIRTNFTPPQDFILPLRRAISEGKVSLHTLDQRVGEILRVKFMMGLFDNPYPGDDRRPETVVHNAAHQDVSMRAALESIVLLKNEKEMLPLSKSLSKIAVIGPNAEEVKELTCRYGPAHAPIKTVYQGIKEYLPGSEVRYAKGCDIIDKYFPESELYNVPLDTQEQAMIDEAVELAKASDVAILVLGGNEKTVREEFSRTNLDLCGRQQQLLEAVYATGKPVVLVMVDGRAATINWANKYIPAIVHAWFPGEFMGDAVAKVLFGDYNPGGRLAVTFPKSVGQVPFAFPFKPGSDSKGKVRVDGMLYPFGYGLSYTTFGYSDLKISKPVIGPLENITVSCTVKNTGKRAGDEVVQLYIRDDFSSVTTYDKVLRGFERIHLQPGEEQTVNFTLTPQDLGLWDKNNQFTVEPGSFSVMVGASSQDARLKGSFEVQ</sequence>
<dbReference type="InterPro" id="IPR036881">
    <property type="entry name" value="Glyco_hydro_3_C_sf"/>
</dbReference>
<dbReference type="Pfam" id="PF14310">
    <property type="entry name" value="Fn3-like"/>
    <property type="match status" value="1"/>
</dbReference>
<gene>
    <name evidence="5" type="ORF">BacF7301_04315</name>
</gene>
<comment type="similarity">
    <text evidence="1">Belongs to the glycosyl hydrolase 3 family.</text>
</comment>
<feature type="domain" description="Fibronectin type III-like" evidence="4">
    <location>
        <begin position="720"/>
        <end position="789"/>
    </location>
</feature>
<feature type="chain" id="PRO_5026352031" evidence="3">
    <location>
        <begin position="20"/>
        <end position="801"/>
    </location>
</feature>
<dbReference type="PANTHER" id="PTHR42715:SF10">
    <property type="entry name" value="BETA-GLUCOSIDASE"/>
    <property type="match status" value="1"/>
</dbReference>
<dbReference type="InterPro" id="IPR013783">
    <property type="entry name" value="Ig-like_fold"/>
</dbReference>
<accession>A0A6H0KJ11</accession>
<dbReference type="AlphaFoldDB" id="A0A6H0KJ11"/>
<dbReference type="Pfam" id="PF00933">
    <property type="entry name" value="Glyco_hydro_3"/>
    <property type="match status" value="1"/>
</dbReference>
<dbReference type="InterPro" id="IPR001764">
    <property type="entry name" value="Glyco_hydro_3_N"/>
</dbReference>
<dbReference type="InterPro" id="IPR026891">
    <property type="entry name" value="Fn3-like"/>
</dbReference>
<evidence type="ECO:0000256" key="3">
    <source>
        <dbReference type="SAM" id="SignalP"/>
    </source>
</evidence>
<dbReference type="InterPro" id="IPR002772">
    <property type="entry name" value="Glyco_hydro_3_C"/>
</dbReference>
<keyword evidence="3" id="KW-0732">Signal</keyword>
<evidence type="ECO:0000313" key="6">
    <source>
        <dbReference type="Proteomes" id="UP000501780"/>
    </source>
</evidence>
<dbReference type="Gene3D" id="2.60.40.10">
    <property type="entry name" value="Immunoglobulins"/>
    <property type="match status" value="1"/>
</dbReference>
<dbReference type="InterPro" id="IPR050288">
    <property type="entry name" value="Cellulose_deg_GH3"/>
</dbReference>
<dbReference type="RefSeq" id="WP_167960560.1">
    <property type="nucleotide sequence ID" value="NZ_CP050831.1"/>
</dbReference>
<evidence type="ECO:0000256" key="1">
    <source>
        <dbReference type="ARBA" id="ARBA00005336"/>
    </source>
</evidence>